<dbReference type="EMBL" id="BKCJ010477030">
    <property type="protein sequence ID" value="GFA73012.1"/>
    <property type="molecule type" value="Genomic_DNA"/>
</dbReference>
<accession>A0A699K2G7</accession>
<dbReference type="AlphaFoldDB" id="A0A699K2G7"/>
<evidence type="ECO:0000313" key="1">
    <source>
        <dbReference type="EMBL" id="GFA73012.1"/>
    </source>
</evidence>
<gene>
    <name evidence="1" type="ORF">Tci_644984</name>
</gene>
<sequence length="114" mass="12445">EYVEDDVTVVNGQSNDVNLEGGVDVDFEENEGNVNGNVDLCSNDCGVAENDSGKVNVELHSNTIDKNDDDDSMNVETERQSSYASKLNANIISCFLSQSVQIIKVTRLSDLKKN</sequence>
<organism evidence="1">
    <name type="scientific">Tanacetum cinerariifolium</name>
    <name type="common">Dalmatian daisy</name>
    <name type="synonym">Chrysanthemum cinerariifolium</name>
    <dbReference type="NCBI Taxonomy" id="118510"/>
    <lineage>
        <taxon>Eukaryota</taxon>
        <taxon>Viridiplantae</taxon>
        <taxon>Streptophyta</taxon>
        <taxon>Embryophyta</taxon>
        <taxon>Tracheophyta</taxon>
        <taxon>Spermatophyta</taxon>
        <taxon>Magnoliopsida</taxon>
        <taxon>eudicotyledons</taxon>
        <taxon>Gunneridae</taxon>
        <taxon>Pentapetalae</taxon>
        <taxon>asterids</taxon>
        <taxon>campanulids</taxon>
        <taxon>Asterales</taxon>
        <taxon>Asteraceae</taxon>
        <taxon>Asteroideae</taxon>
        <taxon>Anthemideae</taxon>
        <taxon>Anthemidinae</taxon>
        <taxon>Tanacetum</taxon>
    </lineage>
</organism>
<name>A0A699K2G7_TANCI</name>
<protein>
    <submittedName>
        <fullName evidence="1">Uncharacterized protein</fullName>
    </submittedName>
</protein>
<feature type="non-terminal residue" evidence="1">
    <location>
        <position position="1"/>
    </location>
</feature>
<proteinExistence type="predicted"/>
<reference evidence="1" key="1">
    <citation type="journal article" date="2019" name="Sci. Rep.">
        <title>Draft genome of Tanacetum cinerariifolium, the natural source of mosquito coil.</title>
        <authorList>
            <person name="Yamashiro T."/>
            <person name="Shiraishi A."/>
            <person name="Satake H."/>
            <person name="Nakayama K."/>
        </authorList>
    </citation>
    <scope>NUCLEOTIDE SEQUENCE</scope>
</reference>
<comment type="caution">
    <text evidence="1">The sequence shown here is derived from an EMBL/GenBank/DDBJ whole genome shotgun (WGS) entry which is preliminary data.</text>
</comment>